<comment type="caution">
    <text evidence="1">The sequence shown here is derived from an EMBL/GenBank/DDBJ whole genome shotgun (WGS) entry which is preliminary data.</text>
</comment>
<reference evidence="1" key="1">
    <citation type="journal article" date="2015" name="Nature">
        <title>Complex archaea that bridge the gap between prokaryotes and eukaryotes.</title>
        <authorList>
            <person name="Spang A."/>
            <person name="Saw J.H."/>
            <person name="Jorgensen S.L."/>
            <person name="Zaremba-Niedzwiedzka K."/>
            <person name="Martijn J."/>
            <person name="Lind A.E."/>
            <person name="van Eijk R."/>
            <person name="Schleper C."/>
            <person name="Guy L."/>
            <person name="Ettema T.J."/>
        </authorList>
    </citation>
    <scope>NUCLEOTIDE SEQUENCE</scope>
</reference>
<protein>
    <submittedName>
        <fullName evidence="1">Uncharacterized protein</fullName>
    </submittedName>
</protein>
<name>A0A0F9DFM3_9ZZZZ</name>
<accession>A0A0F9DFM3</accession>
<dbReference type="AlphaFoldDB" id="A0A0F9DFM3"/>
<sequence>MKEHVWERVPAGSDLEPVAMAGLPAGQRSPDREKLGGMELWHCQTCGAGVWSYVEPWTHDDVERIYVTCIECGGGMANDKHLADCDAELVRQILDPMDGV</sequence>
<proteinExistence type="predicted"/>
<evidence type="ECO:0000313" key="1">
    <source>
        <dbReference type="EMBL" id="KKL60414.1"/>
    </source>
</evidence>
<gene>
    <name evidence="1" type="ORF">LCGC14_2205530</name>
</gene>
<dbReference type="EMBL" id="LAZR01029153">
    <property type="protein sequence ID" value="KKL60414.1"/>
    <property type="molecule type" value="Genomic_DNA"/>
</dbReference>
<organism evidence="1">
    <name type="scientific">marine sediment metagenome</name>
    <dbReference type="NCBI Taxonomy" id="412755"/>
    <lineage>
        <taxon>unclassified sequences</taxon>
        <taxon>metagenomes</taxon>
        <taxon>ecological metagenomes</taxon>
    </lineage>
</organism>